<dbReference type="RefSeq" id="XP_056583437.1">
    <property type="nucleotide sequence ID" value="XM_056719302.1"/>
</dbReference>
<dbReference type="OrthoDB" id="4364689at2759"/>
<feature type="compositionally biased region" description="Low complexity" evidence="1">
    <location>
        <begin position="8"/>
        <end position="21"/>
    </location>
</feature>
<organism evidence="2 3">
    <name type="scientific">Penicillium concentricum</name>
    <dbReference type="NCBI Taxonomy" id="293559"/>
    <lineage>
        <taxon>Eukaryota</taxon>
        <taxon>Fungi</taxon>
        <taxon>Dikarya</taxon>
        <taxon>Ascomycota</taxon>
        <taxon>Pezizomycotina</taxon>
        <taxon>Eurotiomycetes</taxon>
        <taxon>Eurotiomycetidae</taxon>
        <taxon>Eurotiales</taxon>
        <taxon>Aspergillaceae</taxon>
        <taxon>Penicillium</taxon>
    </lineage>
</organism>
<dbReference type="Proteomes" id="UP001147752">
    <property type="component" value="Unassembled WGS sequence"/>
</dbReference>
<gene>
    <name evidence="2" type="ORF">N7517_001572</name>
</gene>
<sequence length="211" mass="22737">MNDQTYLSSGGDTTSDPSGAGINNTPQNVTIFGPGAGNVPRAIRNTFSPGWRKPSQINNPVAPGVDNVPQSIILFRPGGAHNTPRTTNNSLGHAGGIRITAPEIPTHDPDFLGEEEDGSDYETIDDILGDFDGEALLWEWRVEHEDEEPRTLSPGYFERLEAELDDLIAGRDPQQAEGSDSDQGDVPSVIEVEDIAIEARDSDEDTALDEA</sequence>
<dbReference type="EMBL" id="JAPZBT010000001">
    <property type="protein sequence ID" value="KAJ5383661.1"/>
    <property type="molecule type" value="Genomic_DNA"/>
</dbReference>
<feature type="region of interest" description="Disordered" evidence="1">
    <location>
        <begin position="1"/>
        <end position="35"/>
    </location>
</feature>
<evidence type="ECO:0000313" key="3">
    <source>
        <dbReference type="Proteomes" id="UP001147752"/>
    </source>
</evidence>
<feature type="compositionally biased region" description="Acidic residues" evidence="1">
    <location>
        <begin position="191"/>
        <end position="211"/>
    </location>
</feature>
<dbReference type="GeneID" id="81458485"/>
<accession>A0A9W9SSJ4</accession>
<reference evidence="2" key="1">
    <citation type="submission" date="2022-12" db="EMBL/GenBank/DDBJ databases">
        <authorList>
            <person name="Petersen C."/>
        </authorList>
    </citation>
    <scope>NUCLEOTIDE SEQUENCE</scope>
    <source>
        <strain evidence="2">IBT 3081</strain>
    </source>
</reference>
<evidence type="ECO:0000313" key="2">
    <source>
        <dbReference type="EMBL" id="KAJ5383661.1"/>
    </source>
</evidence>
<reference evidence="2" key="2">
    <citation type="journal article" date="2023" name="IMA Fungus">
        <title>Comparative genomic study of the Penicillium genus elucidates a diverse pangenome and 15 lateral gene transfer events.</title>
        <authorList>
            <person name="Petersen C."/>
            <person name="Sorensen T."/>
            <person name="Nielsen M.R."/>
            <person name="Sondergaard T.E."/>
            <person name="Sorensen J.L."/>
            <person name="Fitzpatrick D.A."/>
            <person name="Frisvad J.C."/>
            <person name="Nielsen K.L."/>
        </authorList>
    </citation>
    <scope>NUCLEOTIDE SEQUENCE</scope>
    <source>
        <strain evidence="2">IBT 3081</strain>
    </source>
</reference>
<proteinExistence type="predicted"/>
<dbReference type="AlphaFoldDB" id="A0A9W9SSJ4"/>
<protein>
    <submittedName>
        <fullName evidence="2">Uncharacterized protein</fullName>
    </submittedName>
</protein>
<feature type="region of interest" description="Disordered" evidence="1">
    <location>
        <begin position="169"/>
        <end position="211"/>
    </location>
</feature>
<comment type="caution">
    <text evidence="2">The sequence shown here is derived from an EMBL/GenBank/DDBJ whole genome shotgun (WGS) entry which is preliminary data.</text>
</comment>
<keyword evidence="3" id="KW-1185">Reference proteome</keyword>
<name>A0A9W9SSJ4_9EURO</name>
<evidence type="ECO:0000256" key="1">
    <source>
        <dbReference type="SAM" id="MobiDB-lite"/>
    </source>
</evidence>